<dbReference type="Gene3D" id="2.102.10.10">
    <property type="entry name" value="Rieske [2Fe-2S] iron-sulphur domain"/>
    <property type="match status" value="1"/>
</dbReference>
<dbReference type="GO" id="GO:0051537">
    <property type="term" value="F:2 iron, 2 sulfur cluster binding"/>
    <property type="evidence" value="ECO:0007669"/>
    <property type="project" value="UniProtKB-KW"/>
</dbReference>
<dbReference type="Pfam" id="PF00355">
    <property type="entry name" value="Rieske"/>
    <property type="match status" value="1"/>
</dbReference>
<evidence type="ECO:0000256" key="2">
    <source>
        <dbReference type="ARBA" id="ARBA00022723"/>
    </source>
</evidence>
<keyword evidence="1" id="KW-0001">2Fe-2S</keyword>
<dbReference type="InterPro" id="IPR036922">
    <property type="entry name" value="Rieske_2Fe-2S_sf"/>
</dbReference>
<keyword evidence="2" id="KW-0479">Metal-binding</keyword>
<dbReference type="PROSITE" id="PS51296">
    <property type="entry name" value="RIESKE"/>
    <property type="match status" value="1"/>
</dbReference>
<keyword evidence="4" id="KW-0411">Iron-sulfur</keyword>
<dbReference type="CDD" id="cd03467">
    <property type="entry name" value="Rieske"/>
    <property type="match status" value="1"/>
</dbReference>
<dbReference type="InterPro" id="IPR036249">
    <property type="entry name" value="Thioredoxin-like_sf"/>
</dbReference>
<evidence type="ECO:0000313" key="7">
    <source>
        <dbReference type="Proteomes" id="UP000515756"/>
    </source>
</evidence>
<evidence type="ECO:0000313" key="6">
    <source>
        <dbReference type="EMBL" id="BBQ30214.1"/>
    </source>
</evidence>
<dbReference type="CDD" id="cd03024">
    <property type="entry name" value="DsbA_FrnE"/>
    <property type="match status" value="1"/>
</dbReference>
<dbReference type="Gene3D" id="3.40.30.10">
    <property type="entry name" value="Glutaredoxin"/>
    <property type="match status" value="1"/>
</dbReference>
<dbReference type="EMBL" id="AP021927">
    <property type="protein sequence ID" value="BBQ30214.1"/>
    <property type="molecule type" value="Genomic_DNA"/>
</dbReference>
<dbReference type="AlphaFoldDB" id="A0A6S4T5C2"/>
<dbReference type="Pfam" id="PF01323">
    <property type="entry name" value="DSBA"/>
    <property type="match status" value="1"/>
</dbReference>
<accession>A0A6S4T5C2</accession>
<dbReference type="PANTHER" id="PTHR13887:SF41">
    <property type="entry name" value="THIOREDOXIN SUPERFAMILY PROTEIN"/>
    <property type="match status" value="1"/>
</dbReference>
<evidence type="ECO:0000256" key="4">
    <source>
        <dbReference type="ARBA" id="ARBA00023014"/>
    </source>
</evidence>
<sequence length="326" mass="35356">MRLSIEVYFDFICPWCLIGKRQLDEALAQLRVERPEVRVDVSWRGVQLLSALPMQGEDFHAFYLRRLGSEQGVRLRQAQVRQAAASVGVELDFDKIPRMPNTADAHRLWQRACQLGSPAQLESLLEWLFACHFLHGGDLGDGATLLGLAEAVGFSPADLVGSLQGDGTPFFCDQPEAARQGVPSFVLGKGRILSGAQPVAQLLAGLHQAVAAMTRAQARVLVPAERVPAPGQRVLIEDSGKSLVLFNVDGRFHAIDDGCPHQGASLCGGRLEGEVIQCLAHGLRFNLTTGLLLNSTQLRVRRYPVEPAGEGLSIVIESQEAIPCSP</sequence>
<keyword evidence="3" id="KW-0408">Iron</keyword>
<dbReference type="GO" id="GO:0016491">
    <property type="term" value="F:oxidoreductase activity"/>
    <property type="evidence" value="ECO:0007669"/>
    <property type="project" value="InterPro"/>
</dbReference>
<dbReference type="RefSeq" id="WP_197971246.1">
    <property type="nucleotide sequence ID" value="NZ_AP021927.1"/>
</dbReference>
<dbReference type="InterPro" id="IPR001853">
    <property type="entry name" value="DSBA-like_thioredoxin_dom"/>
</dbReference>
<evidence type="ECO:0000256" key="1">
    <source>
        <dbReference type="ARBA" id="ARBA00022714"/>
    </source>
</evidence>
<dbReference type="GO" id="GO:0046872">
    <property type="term" value="F:metal ion binding"/>
    <property type="evidence" value="ECO:0007669"/>
    <property type="project" value="UniProtKB-KW"/>
</dbReference>
<dbReference type="InterPro" id="IPR017941">
    <property type="entry name" value="Rieske_2Fe-2S"/>
</dbReference>
<protein>
    <recommendedName>
        <fullName evidence="5">Rieske domain-containing protein</fullName>
    </recommendedName>
</protein>
<evidence type="ECO:0000259" key="5">
    <source>
        <dbReference type="PROSITE" id="PS51296"/>
    </source>
</evidence>
<gene>
    <name evidence="6" type="ORF">WP2W18E01_17960</name>
</gene>
<dbReference type="SUPFAM" id="SSF52833">
    <property type="entry name" value="Thioredoxin-like"/>
    <property type="match status" value="1"/>
</dbReference>
<dbReference type="PANTHER" id="PTHR13887">
    <property type="entry name" value="GLUTATHIONE S-TRANSFERASE KAPPA"/>
    <property type="match status" value="1"/>
</dbReference>
<organism evidence="6 7">
    <name type="scientific">Aeromonas caviae</name>
    <name type="common">Aeromonas punctata</name>
    <dbReference type="NCBI Taxonomy" id="648"/>
    <lineage>
        <taxon>Bacteria</taxon>
        <taxon>Pseudomonadati</taxon>
        <taxon>Pseudomonadota</taxon>
        <taxon>Gammaproteobacteria</taxon>
        <taxon>Aeromonadales</taxon>
        <taxon>Aeromonadaceae</taxon>
        <taxon>Aeromonas</taxon>
    </lineage>
</organism>
<name>A0A6S4T5C2_AERCA</name>
<proteinExistence type="predicted"/>
<dbReference type="SUPFAM" id="SSF50022">
    <property type="entry name" value="ISP domain"/>
    <property type="match status" value="1"/>
</dbReference>
<dbReference type="Proteomes" id="UP000515756">
    <property type="component" value="Chromosome"/>
</dbReference>
<feature type="domain" description="Rieske" evidence="5">
    <location>
        <begin position="219"/>
        <end position="314"/>
    </location>
</feature>
<reference evidence="6 7" key="1">
    <citation type="submission" date="2019-12" db="EMBL/GenBank/DDBJ databases">
        <title>complete genome sequences of Aeromonas caviae str. WP2-W18-ESBL-01 isolated from wastewater treatment plant effluent.</title>
        <authorList>
            <person name="Sekizuka T."/>
            <person name="Itokawa K."/>
            <person name="Yatsu K."/>
            <person name="Inamine Y."/>
            <person name="Kuroda M."/>
        </authorList>
    </citation>
    <scope>NUCLEOTIDE SEQUENCE [LARGE SCALE GENOMIC DNA]</scope>
    <source>
        <strain evidence="6 7">WP2-W18-ESBL-01</strain>
    </source>
</reference>
<evidence type="ECO:0000256" key="3">
    <source>
        <dbReference type="ARBA" id="ARBA00023004"/>
    </source>
</evidence>